<accession>A0A0F7ZJI8</accession>
<protein>
    <recommendedName>
        <fullName evidence="1">Beta-ketoacyl synthase-like N-terminal domain-containing protein</fullName>
    </recommendedName>
</protein>
<dbReference type="Gene3D" id="3.40.47.10">
    <property type="match status" value="1"/>
</dbReference>
<name>A0A0F7ZJI8_9HYPO</name>
<dbReference type="InterPro" id="IPR014030">
    <property type="entry name" value="Ketoacyl_synth_N"/>
</dbReference>
<evidence type="ECO:0000313" key="3">
    <source>
        <dbReference type="Proteomes" id="UP000054481"/>
    </source>
</evidence>
<reference evidence="2 3" key="1">
    <citation type="journal article" date="2014" name="Genome Biol. Evol.">
        <title>Comparative genomics and transcriptomics analyses reveal divergent lifestyle features of nematode endoparasitic fungus Hirsutella minnesotensis.</title>
        <authorList>
            <person name="Lai Y."/>
            <person name="Liu K."/>
            <person name="Zhang X."/>
            <person name="Zhang X."/>
            <person name="Li K."/>
            <person name="Wang N."/>
            <person name="Shu C."/>
            <person name="Wu Y."/>
            <person name="Wang C."/>
            <person name="Bushley K.E."/>
            <person name="Xiang M."/>
            <person name="Liu X."/>
        </authorList>
    </citation>
    <scope>NUCLEOTIDE SEQUENCE [LARGE SCALE GENOMIC DNA]</scope>
    <source>
        <strain evidence="2 3">3608</strain>
    </source>
</reference>
<dbReference type="Proteomes" id="UP000054481">
    <property type="component" value="Unassembled WGS sequence"/>
</dbReference>
<dbReference type="EMBL" id="KQ030525">
    <property type="protein sequence ID" value="KJZ74456.1"/>
    <property type="molecule type" value="Genomic_DNA"/>
</dbReference>
<dbReference type="OrthoDB" id="329835at2759"/>
<dbReference type="AlphaFoldDB" id="A0A0F7ZJI8"/>
<evidence type="ECO:0000259" key="1">
    <source>
        <dbReference type="Pfam" id="PF00109"/>
    </source>
</evidence>
<dbReference type="GO" id="GO:0016746">
    <property type="term" value="F:acyltransferase activity"/>
    <property type="evidence" value="ECO:0007669"/>
    <property type="project" value="InterPro"/>
</dbReference>
<gene>
    <name evidence="2" type="ORF">HIM_06052</name>
</gene>
<proteinExistence type="predicted"/>
<keyword evidence="3" id="KW-1185">Reference proteome</keyword>
<organism evidence="2 3">
    <name type="scientific">Hirsutella minnesotensis 3608</name>
    <dbReference type="NCBI Taxonomy" id="1043627"/>
    <lineage>
        <taxon>Eukaryota</taxon>
        <taxon>Fungi</taxon>
        <taxon>Dikarya</taxon>
        <taxon>Ascomycota</taxon>
        <taxon>Pezizomycotina</taxon>
        <taxon>Sordariomycetes</taxon>
        <taxon>Hypocreomycetidae</taxon>
        <taxon>Hypocreales</taxon>
        <taxon>Ophiocordycipitaceae</taxon>
        <taxon>Hirsutella</taxon>
    </lineage>
</organism>
<feature type="domain" description="Beta-ketoacyl synthase-like N-terminal" evidence="1">
    <location>
        <begin position="1"/>
        <end position="36"/>
    </location>
</feature>
<dbReference type="InterPro" id="IPR016039">
    <property type="entry name" value="Thiolase-like"/>
</dbReference>
<evidence type="ECO:0000313" key="2">
    <source>
        <dbReference type="EMBL" id="KJZ74456.1"/>
    </source>
</evidence>
<dbReference type="SUPFAM" id="SSF53901">
    <property type="entry name" value="Thiolase-like"/>
    <property type="match status" value="1"/>
</dbReference>
<sequence>MGLLSPDSLCYSFDQRTNGYSRGEGIVAIVIKSLSDVLREGGMLSSAPQARIRMAARQ</sequence>
<dbReference type="Pfam" id="PF00109">
    <property type="entry name" value="ketoacyl-synt"/>
    <property type="match status" value="1"/>
</dbReference>